<sequence length="200" mass="22455">MKLIDYAKQQGISYRTAWRWYKAGKIAGHQMDTGTILVTEPVPVKERPALPKVAVYTRVSSAENKSNLDSQAERLVAYCTARGYQVSKVVKEIGSGVNDDRPKFLALLADPSIGRIVIEHKDRGTRFGFRYIETLLKTSGREIEVVNQAESGTEDLLADLTSIIYSFCARLYGQRRAKRKTEKIVQELEQGSDEEAQEAP</sequence>
<dbReference type="RefSeq" id="WP_007921968.1">
    <property type="nucleotide sequence ID" value="NZ_ADVG01000005.1"/>
</dbReference>
<protein>
    <submittedName>
        <fullName evidence="2">Resolvase domain protein</fullName>
    </submittedName>
</protein>
<dbReference type="SMART" id="SM00857">
    <property type="entry name" value="Resolvase"/>
    <property type="match status" value="1"/>
</dbReference>
<dbReference type="PANTHER" id="PTHR36172:SF1">
    <property type="entry name" value="RESOLVASE-RELATED"/>
    <property type="match status" value="1"/>
</dbReference>
<dbReference type="CDD" id="cd03769">
    <property type="entry name" value="SR_IS607_transposase_like"/>
    <property type="match status" value="1"/>
</dbReference>
<dbReference type="InterPro" id="IPR006119">
    <property type="entry name" value="Resolv_N"/>
</dbReference>
<evidence type="ECO:0000313" key="2">
    <source>
        <dbReference type="EMBL" id="EFH79835.1"/>
    </source>
</evidence>
<dbReference type="Gene3D" id="3.40.50.1390">
    <property type="entry name" value="Resolvase, N-terminal catalytic domain"/>
    <property type="match status" value="1"/>
</dbReference>
<dbReference type="EMBL" id="ADVG01000005">
    <property type="protein sequence ID" value="EFH79835.1"/>
    <property type="molecule type" value="Genomic_DNA"/>
</dbReference>
<evidence type="ECO:0000259" key="1">
    <source>
        <dbReference type="PROSITE" id="PS51736"/>
    </source>
</evidence>
<reference evidence="2 3" key="1">
    <citation type="journal article" date="2011" name="Stand. Genomic Sci.">
        <title>Non-contiguous finished genome sequence and contextual data of the filamentous soil bacterium Ktedonobacter racemifer type strain (SOSP1-21).</title>
        <authorList>
            <person name="Chang Y.J."/>
            <person name="Land M."/>
            <person name="Hauser L."/>
            <person name="Chertkov O."/>
            <person name="Del Rio T.G."/>
            <person name="Nolan M."/>
            <person name="Copeland A."/>
            <person name="Tice H."/>
            <person name="Cheng J.F."/>
            <person name="Lucas S."/>
            <person name="Han C."/>
            <person name="Goodwin L."/>
            <person name="Pitluck S."/>
            <person name="Ivanova N."/>
            <person name="Ovchinikova G."/>
            <person name="Pati A."/>
            <person name="Chen A."/>
            <person name="Palaniappan K."/>
            <person name="Mavromatis K."/>
            <person name="Liolios K."/>
            <person name="Brettin T."/>
            <person name="Fiebig A."/>
            <person name="Rohde M."/>
            <person name="Abt B."/>
            <person name="Goker M."/>
            <person name="Detter J.C."/>
            <person name="Woyke T."/>
            <person name="Bristow J."/>
            <person name="Eisen J.A."/>
            <person name="Markowitz V."/>
            <person name="Hugenholtz P."/>
            <person name="Kyrpides N.C."/>
            <person name="Klenk H.P."/>
            <person name="Lapidus A."/>
        </authorList>
    </citation>
    <scope>NUCLEOTIDE SEQUENCE [LARGE SCALE GENOMIC DNA]</scope>
    <source>
        <strain evidence="3">DSM 44963</strain>
    </source>
</reference>
<accession>D6U7H4</accession>
<comment type="caution">
    <text evidence="2">The sequence shown here is derived from an EMBL/GenBank/DDBJ whole genome shotgun (WGS) entry which is preliminary data.</text>
</comment>
<evidence type="ECO:0000313" key="3">
    <source>
        <dbReference type="Proteomes" id="UP000004508"/>
    </source>
</evidence>
<dbReference type="Proteomes" id="UP000004508">
    <property type="component" value="Unassembled WGS sequence"/>
</dbReference>
<dbReference type="FunCoup" id="D6U7H4">
    <property type="interactions" value="37"/>
</dbReference>
<dbReference type="AlphaFoldDB" id="D6U7H4"/>
<dbReference type="InterPro" id="IPR041718">
    <property type="entry name" value="IS607_transposase-like"/>
</dbReference>
<dbReference type="Gene3D" id="1.10.287.2170">
    <property type="match status" value="1"/>
</dbReference>
<dbReference type="STRING" id="485913.Krac_0348"/>
<dbReference type="FunFam" id="3.40.50.1390:FF:000002">
    <property type="entry name" value="ORF1 in transposon ISC1904"/>
    <property type="match status" value="1"/>
</dbReference>
<dbReference type="NCBIfam" id="NF033518">
    <property type="entry name" value="transpos_IS607"/>
    <property type="match status" value="1"/>
</dbReference>
<proteinExistence type="predicted"/>
<name>D6U7H4_KTERA</name>
<keyword evidence="3" id="KW-1185">Reference proteome</keyword>
<dbReference type="SUPFAM" id="SSF53041">
    <property type="entry name" value="Resolvase-like"/>
    <property type="match status" value="1"/>
</dbReference>
<dbReference type="GO" id="GO:0000150">
    <property type="term" value="F:DNA strand exchange activity"/>
    <property type="evidence" value="ECO:0007669"/>
    <property type="project" value="InterPro"/>
</dbReference>
<dbReference type="InParanoid" id="D6U7H4"/>
<dbReference type="InterPro" id="IPR048046">
    <property type="entry name" value="Transpos_IS607"/>
</dbReference>
<dbReference type="InterPro" id="IPR051491">
    <property type="entry name" value="Recombinase/Transposase-rel"/>
</dbReference>
<dbReference type="GO" id="GO:0003677">
    <property type="term" value="F:DNA binding"/>
    <property type="evidence" value="ECO:0007669"/>
    <property type="project" value="InterPro"/>
</dbReference>
<organism evidence="2 3">
    <name type="scientific">Ktedonobacter racemifer DSM 44963</name>
    <dbReference type="NCBI Taxonomy" id="485913"/>
    <lineage>
        <taxon>Bacteria</taxon>
        <taxon>Bacillati</taxon>
        <taxon>Chloroflexota</taxon>
        <taxon>Ktedonobacteria</taxon>
        <taxon>Ktedonobacterales</taxon>
        <taxon>Ktedonobacteraceae</taxon>
        <taxon>Ktedonobacter</taxon>
    </lineage>
</organism>
<dbReference type="Pfam" id="PF00239">
    <property type="entry name" value="Resolvase"/>
    <property type="match status" value="1"/>
</dbReference>
<dbReference type="PROSITE" id="PS51736">
    <property type="entry name" value="RECOMBINASES_3"/>
    <property type="match status" value="1"/>
</dbReference>
<dbReference type="PANTHER" id="PTHR36172">
    <property type="match status" value="1"/>
</dbReference>
<dbReference type="OrthoDB" id="154675at2"/>
<feature type="domain" description="Resolvase/invertase-type recombinase catalytic" evidence="1">
    <location>
        <begin position="52"/>
        <end position="191"/>
    </location>
</feature>
<dbReference type="eggNOG" id="COG2452">
    <property type="taxonomic scope" value="Bacteria"/>
</dbReference>
<gene>
    <name evidence="2" type="ORF">Krac_0348</name>
</gene>
<dbReference type="InterPro" id="IPR036162">
    <property type="entry name" value="Resolvase-like_N_sf"/>
</dbReference>